<feature type="compositionally biased region" description="Basic and acidic residues" evidence="1">
    <location>
        <begin position="48"/>
        <end position="57"/>
    </location>
</feature>
<accession>A0A369TRJ6</accession>
<evidence type="ECO:0000256" key="2">
    <source>
        <dbReference type="SAM" id="SignalP"/>
    </source>
</evidence>
<evidence type="ECO:0000313" key="3">
    <source>
        <dbReference type="EMBL" id="RDD65586.1"/>
    </source>
</evidence>
<dbReference type="PROSITE" id="PS51257">
    <property type="entry name" value="PROKAR_LIPOPROTEIN"/>
    <property type="match status" value="1"/>
</dbReference>
<dbReference type="RefSeq" id="WP_114511627.1">
    <property type="nucleotide sequence ID" value="NZ_QPMK01000011.1"/>
</dbReference>
<evidence type="ECO:0000256" key="1">
    <source>
        <dbReference type="SAM" id="MobiDB-lite"/>
    </source>
</evidence>
<dbReference type="Pfam" id="PF11150">
    <property type="entry name" value="DUF2927"/>
    <property type="match status" value="1"/>
</dbReference>
<evidence type="ECO:0000313" key="4">
    <source>
        <dbReference type="Proteomes" id="UP000253977"/>
    </source>
</evidence>
<dbReference type="Proteomes" id="UP000253977">
    <property type="component" value="Unassembled WGS sequence"/>
</dbReference>
<keyword evidence="2" id="KW-0732">Signal</keyword>
<reference evidence="3 4" key="1">
    <citation type="submission" date="2018-07" db="EMBL/GenBank/DDBJ databases">
        <title>Thalassococcus profundi sp. nov., a marine bacterium isolated from deep seawater of Okinawa Trough.</title>
        <authorList>
            <person name="Yu M."/>
        </authorList>
    </citation>
    <scope>NUCLEOTIDE SEQUENCE [LARGE SCALE GENOMIC DNA]</scope>
    <source>
        <strain evidence="3 4">WRAS1</strain>
    </source>
</reference>
<sequence length="324" mass="35269">MRPGRWGTRAALVLTAIAALSACDPAPPAPPDTKPQARPDRPAPSPRKPPEAPRRSEASQALEQYYNRVQADLLSRGLLRTDGGGVDTPFTDAMLVRNFERIALEEEYVRGAGFRPSSDRDGRVKKWTQPVRVTAEFGASVDAPSRRRDAEKLAGYVARLARVTGHSITMSDASPNFHVLFMGEDDMAGVKPRVKQLVPEASDASLSIFDRLPRAIHCLVIAFSDRQGGYDYDQAIALIRAEHPDLLTQSCIHEEVAQGLGVGNDSPSARPSIFNDDDEFALLTTHDELLLRILYDPRLRPGMTKDEALPIAAEIAAGLTGGPS</sequence>
<keyword evidence="4" id="KW-1185">Reference proteome</keyword>
<gene>
    <name evidence="3" type="ORF">DU478_14195</name>
</gene>
<dbReference type="OrthoDB" id="3295600at2"/>
<proteinExistence type="predicted"/>
<organism evidence="3 4">
    <name type="scientific">Thalassococcus profundi</name>
    <dbReference type="NCBI Taxonomy" id="2282382"/>
    <lineage>
        <taxon>Bacteria</taxon>
        <taxon>Pseudomonadati</taxon>
        <taxon>Pseudomonadota</taxon>
        <taxon>Alphaproteobacteria</taxon>
        <taxon>Rhodobacterales</taxon>
        <taxon>Roseobacteraceae</taxon>
        <taxon>Thalassococcus</taxon>
    </lineage>
</organism>
<feature type="region of interest" description="Disordered" evidence="1">
    <location>
        <begin position="22"/>
        <end position="59"/>
    </location>
</feature>
<name>A0A369TRJ6_9RHOB</name>
<feature type="chain" id="PRO_5016884150" evidence="2">
    <location>
        <begin position="23"/>
        <end position="324"/>
    </location>
</feature>
<comment type="caution">
    <text evidence="3">The sequence shown here is derived from an EMBL/GenBank/DDBJ whole genome shotgun (WGS) entry which is preliminary data.</text>
</comment>
<feature type="signal peptide" evidence="2">
    <location>
        <begin position="1"/>
        <end position="22"/>
    </location>
</feature>
<dbReference type="AlphaFoldDB" id="A0A369TRJ6"/>
<dbReference type="InterPro" id="IPR021323">
    <property type="entry name" value="DUF2927"/>
</dbReference>
<dbReference type="EMBL" id="QPMK01000011">
    <property type="protein sequence ID" value="RDD65586.1"/>
    <property type="molecule type" value="Genomic_DNA"/>
</dbReference>
<protein>
    <submittedName>
        <fullName evidence="3">DUF2927 domain-containing protein</fullName>
    </submittedName>
</protein>